<accession>A0A6J4JME6</accession>
<keyword evidence="1" id="KW-0808">Transferase</keyword>
<dbReference type="InterPro" id="IPR050267">
    <property type="entry name" value="Anti-sigma-factor_SerPK"/>
</dbReference>
<dbReference type="Pfam" id="PF13581">
    <property type="entry name" value="HATPase_c_2"/>
    <property type="match status" value="1"/>
</dbReference>
<evidence type="ECO:0000313" key="3">
    <source>
        <dbReference type="EMBL" id="CAA9282447.1"/>
    </source>
</evidence>
<dbReference type="GO" id="GO:0004674">
    <property type="term" value="F:protein serine/threonine kinase activity"/>
    <property type="evidence" value="ECO:0007669"/>
    <property type="project" value="UniProtKB-KW"/>
</dbReference>
<gene>
    <name evidence="3" type="ORF">AVDCRST_MAG63-3672</name>
</gene>
<name>A0A6J4JME6_9BACT</name>
<reference evidence="3" key="1">
    <citation type="submission" date="2020-02" db="EMBL/GenBank/DDBJ databases">
        <authorList>
            <person name="Meier V. D."/>
        </authorList>
    </citation>
    <scope>NUCLEOTIDE SEQUENCE</scope>
    <source>
        <strain evidence="3">AVDCRST_MAG63</strain>
    </source>
</reference>
<dbReference type="SUPFAM" id="SSF55874">
    <property type="entry name" value="ATPase domain of HSP90 chaperone/DNA topoisomerase II/histidine kinase"/>
    <property type="match status" value="1"/>
</dbReference>
<feature type="domain" description="Histidine kinase/HSP90-like ATPase" evidence="2">
    <location>
        <begin position="14"/>
        <end position="135"/>
    </location>
</feature>
<dbReference type="PANTHER" id="PTHR35526:SF3">
    <property type="entry name" value="ANTI-SIGMA-F FACTOR RSBW"/>
    <property type="match status" value="1"/>
</dbReference>
<protein>
    <recommendedName>
        <fullName evidence="2">Histidine kinase/HSP90-like ATPase domain-containing protein</fullName>
    </recommendedName>
</protein>
<keyword evidence="1" id="KW-0418">Kinase</keyword>
<evidence type="ECO:0000259" key="2">
    <source>
        <dbReference type="Pfam" id="PF13581"/>
    </source>
</evidence>
<sequence>MLTVETNDPVDLDFPARPEYLADVRKAVKRVAERTSLDHAAVDDLLTAADEAVANAIRHGSPRGEHSQVHVTCRWRPDSLTVEVQDQGTGFMAPKAPAMPGPEATGGRGLPLMCALSDTVQIESTPKGTRITLKKASRT</sequence>
<dbReference type="Gene3D" id="3.30.565.10">
    <property type="entry name" value="Histidine kinase-like ATPase, C-terminal domain"/>
    <property type="match status" value="1"/>
</dbReference>
<dbReference type="InterPro" id="IPR036890">
    <property type="entry name" value="HATPase_C_sf"/>
</dbReference>
<dbReference type="CDD" id="cd16936">
    <property type="entry name" value="HATPase_RsbW-like"/>
    <property type="match status" value="1"/>
</dbReference>
<dbReference type="PANTHER" id="PTHR35526">
    <property type="entry name" value="ANTI-SIGMA-F FACTOR RSBW-RELATED"/>
    <property type="match status" value="1"/>
</dbReference>
<proteinExistence type="predicted"/>
<organism evidence="3">
    <name type="scientific">uncultured Armatimonadetes bacterium</name>
    <dbReference type="NCBI Taxonomy" id="157466"/>
    <lineage>
        <taxon>Bacteria</taxon>
        <taxon>Bacillati</taxon>
        <taxon>Armatimonadota</taxon>
        <taxon>environmental samples</taxon>
    </lineage>
</organism>
<dbReference type="InterPro" id="IPR003594">
    <property type="entry name" value="HATPase_dom"/>
</dbReference>
<dbReference type="AlphaFoldDB" id="A0A6J4JME6"/>
<keyword evidence="1" id="KW-0723">Serine/threonine-protein kinase</keyword>
<evidence type="ECO:0000256" key="1">
    <source>
        <dbReference type="ARBA" id="ARBA00022527"/>
    </source>
</evidence>
<dbReference type="EMBL" id="CADCTO010000491">
    <property type="protein sequence ID" value="CAA9282447.1"/>
    <property type="molecule type" value="Genomic_DNA"/>
</dbReference>